<dbReference type="GO" id="GO:0016787">
    <property type="term" value="F:hydrolase activity"/>
    <property type="evidence" value="ECO:0007669"/>
    <property type="project" value="UniProtKB-KW"/>
</dbReference>
<gene>
    <name evidence="9" type="ORF">B7P43_G13718</name>
</gene>
<proteinExistence type="inferred from homology"/>
<evidence type="ECO:0000256" key="5">
    <source>
        <dbReference type="SAM" id="MobiDB-lite"/>
    </source>
</evidence>
<feature type="domain" description="HARP" evidence="8">
    <location>
        <begin position="117"/>
        <end position="189"/>
    </location>
</feature>
<comment type="subcellular location">
    <subcellularLocation>
        <location evidence="1">Nucleus</location>
    </subcellularLocation>
</comment>
<dbReference type="PANTHER" id="PTHR45766">
    <property type="entry name" value="DNA ANNEALING HELICASE AND ENDONUCLEASE ZRANB3 FAMILY MEMBER"/>
    <property type="match status" value="1"/>
</dbReference>
<accession>A0A2J7Q5M0</accession>
<dbReference type="FunCoup" id="A0A2J7Q5M0">
    <property type="interactions" value="1236"/>
</dbReference>
<evidence type="ECO:0000313" key="10">
    <source>
        <dbReference type="Proteomes" id="UP000235965"/>
    </source>
</evidence>
<dbReference type="Gene3D" id="3.40.50.10810">
    <property type="entry name" value="Tandem AAA-ATPase domain"/>
    <property type="match status" value="1"/>
</dbReference>
<dbReference type="SMART" id="SM00487">
    <property type="entry name" value="DEXDc"/>
    <property type="match status" value="1"/>
</dbReference>
<dbReference type="GO" id="GO:0006281">
    <property type="term" value="P:DNA repair"/>
    <property type="evidence" value="ECO:0007669"/>
    <property type="project" value="TreeGrafter"/>
</dbReference>
<dbReference type="GO" id="GO:0031297">
    <property type="term" value="P:replication fork processing"/>
    <property type="evidence" value="ECO:0007669"/>
    <property type="project" value="TreeGrafter"/>
</dbReference>
<dbReference type="Pfam" id="PF07443">
    <property type="entry name" value="HARP"/>
    <property type="match status" value="1"/>
</dbReference>
<reference evidence="9 10" key="1">
    <citation type="submission" date="2017-12" db="EMBL/GenBank/DDBJ databases">
        <title>Hemimetabolous genomes reveal molecular basis of termite eusociality.</title>
        <authorList>
            <person name="Harrison M.C."/>
            <person name="Jongepier E."/>
            <person name="Robertson H.M."/>
            <person name="Arning N."/>
            <person name="Bitard-Feildel T."/>
            <person name="Chao H."/>
            <person name="Childers C.P."/>
            <person name="Dinh H."/>
            <person name="Doddapaneni H."/>
            <person name="Dugan S."/>
            <person name="Gowin J."/>
            <person name="Greiner C."/>
            <person name="Han Y."/>
            <person name="Hu H."/>
            <person name="Hughes D.S.T."/>
            <person name="Huylmans A.-K."/>
            <person name="Kemena C."/>
            <person name="Kremer L.P.M."/>
            <person name="Lee S.L."/>
            <person name="Lopez-Ezquerra A."/>
            <person name="Mallet L."/>
            <person name="Monroy-Kuhn J.M."/>
            <person name="Moser A."/>
            <person name="Murali S.C."/>
            <person name="Muzny D.M."/>
            <person name="Otani S."/>
            <person name="Piulachs M.-D."/>
            <person name="Poelchau M."/>
            <person name="Qu J."/>
            <person name="Schaub F."/>
            <person name="Wada-Katsumata A."/>
            <person name="Worley K.C."/>
            <person name="Xie Q."/>
            <person name="Ylla G."/>
            <person name="Poulsen M."/>
            <person name="Gibbs R.A."/>
            <person name="Schal C."/>
            <person name="Richards S."/>
            <person name="Belles X."/>
            <person name="Korb J."/>
            <person name="Bornberg-Bauer E."/>
        </authorList>
    </citation>
    <scope>NUCLEOTIDE SEQUENCE [LARGE SCALE GENOMIC DNA]</scope>
    <source>
        <tissue evidence="9">Whole body</tissue>
    </source>
</reference>
<dbReference type="Pfam" id="PF00271">
    <property type="entry name" value="Helicase_C"/>
    <property type="match status" value="1"/>
</dbReference>
<dbReference type="GO" id="GO:0043596">
    <property type="term" value="C:nuclear replication fork"/>
    <property type="evidence" value="ECO:0007669"/>
    <property type="project" value="TreeGrafter"/>
</dbReference>
<dbReference type="PROSITE" id="PS51194">
    <property type="entry name" value="HELICASE_CTER"/>
    <property type="match status" value="1"/>
</dbReference>
<dbReference type="PROSITE" id="PS51467">
    <property type="entry name" value="HARP"/>
    <property type="match status" value="1"/>
</dbReference>
<name>A0A2J7Q5M0_9NEOP</name>
<feature type="compositionally biased region" description="Basic and acidic residues" evidence="5">
    <location>
        <begin position="48"/>
        <end position="57"/>
    </location>
</feature>
<protein>
    <recommendedName>
        <fullName evidence="11">SWI/SNF-related matrix-associated actin-dependent regulator of chromatin subfamily A-like protein 1</fullName>
    </recommendedName>
</protein>
<dbReference type="InterPro" id="IPR000330">
    <property type="entry name" value="SNF2_N"/>
</dbReference>
<dbReference type="Gene3D" id="3.40.50.300">
    <property type="entry name" value="P-loop containing nucleotide triphosphate hydrolases"/>
    <property type="match status" value="1"/>
</dbReference>
<feature type="compositionally biased region" description="Low complexity" evidence="5">
    <location>
        <begin position="30"/>
        <end position="47"/>
    </location>
</feature>
<dbReference type="InterPro" id="IPR027417">
    <property type="entry name" value="P-loop_NTPase"/>
</dbReference>
<comment type="caution">
    <text evidence="9">The sequence shown here is derived from an EMBL/GenBank/DDBJ whole genome shotgun (WGS) entry which is preliminary data.</text>
</comment>
<evidence type="ECO:0000259" key="7">
    <source>
        <dbReference type="PROSITE" id="PS51194"/>
    </source>
</evidence>
<dbReference type="EMBL" id="NEVH01017557">
    <property type="protein sequence ID" value="PNF23883.1"/>
    <property type="molecule type" value="Genomic_DNA"/>
</dbReference>
<organism evidence="9 10">
    <name type="scientific">Cryptotermes secundus</name>
    <dbReference type="NCBI Taxonomy" id="105785"/>
    <lineage>
        <taxon>Eukaryota</taxon>
        <taxon>Metazoa</taxon>
        <taxon>Ecdysozoa</taxon>
        <taxon>Arthropoda</taxon>
        <taxon>Hexapoda</taxon>
        <taxon>Insecta</taxon>
        <taxon>Pterygota</taxon>
        <taxon>Neoptera</taxon>
        <taxon>Polyneoptera</taxon>
        <taxon>Dictyoptera</taxon>
        <taxon>Blattodea</taxon>
        <taxon>Blattoidea</taxon>
        <taxon>Termitoidae</taxon>
        <taxon>Kalotermitidae</taxon>
        <taxon>Cryptotermitinae</taxon>
        <taxon>Cryptotermes</taxon>
    </lineage>
</organism>
<feature type="domain" description="Helicase ATP-binding" evidence="6">
    <location>
        <begin position="231"/>
        <end position="387"/>
    </location>
</feature>
<dbReference type="CDD" id="cd18010">
    <property type="entry name" value="DEXHc_HARP_SMARCAL1"/>
    <property type="match status" value="1"/>
</dbReference>
<dbReference type="SUPFAM" id="SSF52540">
    <property type="entry name" value="P-loop containing nucleoside triphosphate hydrolases"/>
    <property type="match status" value="2"/>
</dbReference>
<evidence type="ECO:0000313" key="9">
    <source>
        <dbReference type="EMBL" id="PNF23883.1"/>
    </source>
</evidence>
<dbReference type="InterPro" id="IPR001650">
    <property type="entry name" value="Helicase_C-like"/>
</dbReference>
<evidence type="ECO:0000256" key="4">
    <source>
        <dbReference type="PROSITE-ProRule" id="PRU00800"/>
    </source>
</evidence>
<dbReference type="InterPro" id="IPR038718">
    <property type="entry name" value="SNF2-like_sf"/>
</dbReference>
<dbReference type="STRING" id="105785.A0A2J7Q5M0"/>
<evidence type="ECO:0008006" key="11">
    <source>
        <dbReference type="Google" id="ProtNLM"/>
    </source>
</evidence>
<dbReference type="CDD" id="cd18793">
    <property type="entry name" value="SF2_C_SNF"/>
    <property type="match status" value="1"/>
</dbReference>
<keyword evidence="10" id="KW-1185">Reference proteome</keyword>
<dbReference type="PROSITE" id="PS51192">
    <property type="entry name" value="HELICASE_ATP_BIND_1"/>
    <property type="match status" value="1"/>
</dbReference>
<dbReference type="Proteomes" id="UP000235965">
    <property type="component" value="Unassembled WGS sequence"/>
</dbReference>
<evidence type="ECO:0000256" key="2">
    <source>
        <dbReference type="ARBA" id="ARBA00022801"/>
    </source>
</evidence>
<dbReference type="InterPro" id="IPR010003">
    <property type="entry name" value="HARP_dom"/>
</dbReference>
<dbReference type="InParanoid" id="A0A2J7Q5M0"/>
<evidence type="ECO:0000256" key="1">
    <source>
        <dbReference type="ARBA" id="ARBA00004123"/>
    </source>
</evidence>
<keyword evidence="2" id="KW-0378">Hydrolase</keyword>
<dbReference type="FunFam" id="3.40.50.300:FF:003021">
    <property type="entry name" value="Uncharacterized protein (Fragment)"/>
    <property type="match status" value="1"/>
</dbReference>
<keyword evidence="3" id="KW-0539">Nucleus</keyword>
<dbReference type="InterPro" id="IPR049730">
    <property type="entry name" value="SNF2/RAD54-like_C"/>
</dbReference>
<dbReference type="PANTHER" id="PTHR45766:SF6">
    <property type="entry name" value="SWI_SNF-RELATED MATRIX-ASSOCIATED ACTIN-DEPENDENT REGULATOR OF CHROMATIN SUBFAMILY A-LIKE PROTEIN 1"/>
    <property type="match status" value="1"/>
</dbReference>
<evidence type="ECO:0000256" key="3">
    <source>
        <dbReference type="ARBA" id="ARBA00023242"/>
    </source>
</evidence>
<evidence type="ECO:0000259" key="6">
    <source>
        <dbReference type="PROSITE" id="PS51192"/>
    </source>
</evidence>
<evidence type="ECO:0000259" key="8">
    <source>
        <dbReference type="PROSITE" id="PS51467"/>
    </source>
</evidence>
<sequence length="702" mass="80054">MTSALTKEQKERIEAKRQLALQRRNERQRLQNQNPSLSNVNSSSDKSSNPEECHRTHDQQCVIPNTCIVKRDSFALNPYTKQTRKEANCNPRQTVHNHKVYFGSRRFVHQRNNSFSTAEVVTGSCKLLSKERFIVVVPYQEQLIDIFKSLGSKIYDPQERTWNFALEDYDVLMRKVQCLKGAVSISGLPDYVLKTFLKTSHEPESFKDVDLSRIDKTLLDSLMPFQREGICFGISKKGCCLLADDMGLGKTIQSLGIAHYYIEDWPLLIVSPSSVRYLWADAIMTWLPSVPYHSVMVMTASTDYVKDARVLITSYDMMTRRQNELMEMEFGMCIMDESHFLKSSKSARTQAACKLLKNVKRVLMLSGTPALSRPIELYPQISAINPKLFPSFFEFGMRYCAGVKNSFGWDFKGSSNMKELQLLLERHLMIRRLKSDVISQLPSKVRQMVILNPEVINSKSKDMKRCVEKLDQEYLTGTEKRGALLKYYCATGKAKLKAIRDYIGDMLDSEKKFICFAHHKVVLDGICEVIREKKKEFVRIDGSTESSTRKLLCDKFQLESKYVAAVLSITAANAGITLTAAHLVVFAELYWNPGILTQAEDRAHRIGQDDSVLIQYLVAKETADDHIWPLIQSKLDVLNKAGLSKDNFLDTETSVLKNLRKQPSILNYFSEISLSDDEVADDMLASLDLEEFENCGKKPKLS</sequence>
<feature type="compositionally biased region" description="Basic and acidic residues" evidence="5">
    <location>
        <begin position="7"/>
        <end position="29"/>
    </location>
</feature>
<dbReference type="Pfam" id="PF00176">
    <property type="entry name" value="SNF2-rel_dom"/>
    <property type="match status" value="1"/>
</dbReference>
<dbReference type="GO" id="GO:0005524">
    <property type="term" value="F:ATP binding"/>
    <property type="evidence" value="ECO:0007669"/>
    <property type="project" value="InterPro"/>
</dbReference>
<dbReference type="SMART" id="SM00490">
    <property type="entry name" value="HELICc"/>
    <property type="match status" value="1"/>
</dbReference>
<dbReference type="InterPro" id="IPR014001">
    <property type="entry name" value="Helicase_ATP-bd"/>
</dbReference>
<comment type="similarity">
    <text evidence="4">Belongs to the SNF2/RAD54 helicase family. SMARCAL1 subfamily.</text>
</comment>
<feature type="region of interest" description="Disordered" evidence="5">
    <location>
        <begin position="1"/>
        <end position="57"/>
    </location>
</feature>
<feature type="domain" description="Helicase C-terminal" evidence="7">
    <location>
        <begin position="498"/>
        <end position="656"/>
    </location>
</feature>
<dbReference type="OrthoDB" id="2801544at2759"/>
<dbReference type="AlphaFoldDB" id="A0A2J7Q5M0"/>